<comment type="caution">
    <text evidence="2">The sequence shown here is derived from an EMBL/GenBank/DDBJ whole genome shotgun (WGS) entry which is preliminary data.</text>
</comment>
<gene>
    <name evidence="2" type="ORF">GCM10010468_77540</name>
</gene>
<sequence>MAGVSGAGRLGDMKNASLLAALLTSGLMAGLFASFAYAIMPALAGGSDRTFVETMQRINVSILNGWFMFCFLGALGFALLAAVLHWNGPARWWIVAGFALYLVMFLITSGVNVPLNDRLAAAGDPSEIHDLAAVREAFEARWVLWNVVRAVTSTAAFGCLAWALVVAGRVPAETPQALPVAIPAGR</sequence>
<dbReference type="EMBL" id="BAAAUV010000042">
    <property type="protein sequence ID" value="GAA3240690.1"/>
    <property type="molecule type" value="Genomic_DNA"/>
</dbReference>
<keyword evidence="1" id="KW-0472">Membrane</keyword>
<evidence type="ECO:0000313" key="3">
    <source>
        <dbReference type="Proteomes" id="UP001501237"/>
    </source>
</evidence>
<feature type="transmembrane region" description="Helical" evidence="1">
    <location>
        <begin position="20"/>
        <end position="44"/>
    </location>
</feature>
<evidence type="ECO:0000256" key="1">
    <source>
        <dbReference type="SAM" id="Phobius"/>
    </source>
</evidence>
<evidence type="ECO:0000313" key="2">
    <source>
        <dbReference type="EMBL" id="GAA3240690.1"/>
    </source>
</evidence>
<reference evidence="3" key="1">
    <citation type="journal article" date="2019" name="Int. J. Syst. Evol. Microbiol.">
        <title>The Global Catalogue of Microorganisms (GCM) 10K type strain sequencing project: providing services to taxonomists for standard genome sequencing and annotation.</title>
        <authorList>
            <consortium name="The Broad Institute Genomics Platform"/>
            <consortium name="The Broad Institute Genome Sequencing Center for Infectious Disease"/>
            <person name="Wu L."/>
            <person name="Ma J."/>
        </authorList>
    </citation>
    <scope>NUCLEOTIDE SEQUENCE [LARGE SCALE GENOMIC DNA]</scope>
    <source>
        <strain evidence="3">JCM 9377</strain>
    </source>
</reference>
<keyword evidence="1" id="KW-0812">Transmembrane</keyword>
<organism evidence="2 3">
    <name type="scientific">Actinocorallia longicatena</name>
    <dbReference type="NCBI Taxonomy" id="111803"/>
    <lineage>
        <taxon>Bacteria</taxon>
        <taxon>Bacillati</taxon>
        <taxon>Actinomycetota</taxon>
        <taxon>Actinomycetes</taxon>
        <taxon>Streptosporangiales</taxon>
        <taxon>Thermomonosporaceae</taxon>
        <taxon>Actinocorallia</taxon>
    </lineage>
</organism>
<proteinExistence type="predicted"/>
<dbReference type="InterPro" id="IPR013901">
    <property type="entry name" value="Anthrone_oxy"/>
</dbReference>
<keyword evidence="3" id="KW-1185">Reference proteome</keyword>
<name>A0ABP6QMC9_9ACTN</name>
<feature type="transmembrane region" description="Helical" evidence="1">
    <location>
        <begin position="65"/>
        <end position="86"/>
    </location>
</feature>
<dbReference type="Pfam" id="PF08592">
    <property type="entry name" value="Anthrone_oxy"/>
    <property type="match status" value="1"/>
</dbReference>
<feature type="transmembrane region" description="Helical" evidence="1">
    <location>
        <begin position="92"/>
        <end position="111"/>
    </location>
</feature>
<accession>A0ABP6QMC9</accession>
<keyword evidence="1" id="KW-1133">Transmembrane helix</keyword>
<protein>
    <submittedName>
        <fullName evidence="2">DUF1772 domain-containing protein</fullName>
    </submittedName>
</protein>
<dbReference type="Proteomes" id="UP001501237">
    <property type="component" value="Unassembled WGS sequence"/>
</dbReference>